<accession>A0A2A2G6T0</accession>
<organism evidence="1 2">
    <name type="scientific">Fodinibius salipaludis</name>
    <dbReference type="NCBI Taxonomy" id="2032627"/>
    <lineage>
        <taxon>Bacteria</taxon>
        <taxon>Pseudomonadati</taxon>
        <taxon>Balneolota</taxon>
        <taxon>Balneolia</taxon>
        <taxon>Balneolales</taxon>
        <taxon>Balneolaceae</taxon>
        <taxon>Fodinibius</taxon>
    </lineage>
</organism>
<reference evidence="1 2" key="1">
    <citation type="submission" date="2017-08" db="EMBL/GenBank/DDBJ databases">
        <title>Aliifodinibius alkalisoli sp. nov., isolated from saline alkaline soil.</title>
        <authorList>
            <person name="Liu D."/>
            <person name="Zhang G."/>
        </authorList>
    </citation>
    <scope>NUCLEOTIDE SEQUENCE [LARGE SCALE GENOMIC DNA]</scope>
    <source>
        <strain evidence="1 2">WN023</strain>
    </source>
</reference>
<sequence length="65" mass="7664">MQTAAFDFLVDNNKPVLVELSYCFGQDGIPLKMGYWDSDLTFHKEKFNPYGWMVQSLIEESEYIY</sequence>
<evidence type="ECO:0000313" key="1">
    <source>
        <dbReference type="EMBL" id="PAU92840.1"/>
    </source>
</evidence>
<protein>
    <submittedName>
        <fullName evidence="1">Uncharacterized protein</fullName>
    </submittedName>
</protein>
<proteinExistence type="predicted"/>
<evidence type="ECO:0000313" key="2">
    <source>
        <dbReference type="Proteomes" id="UP000218831"/>
    </source>
</evidence>
<dbReference type="Proteomes" id="UP000218831">
    <property type="component" value="Unassembled WGS sequence"/>
</dbReference>
<gene>
    <name evidence="1" type="ORF">CK503_14220</name>
</gene>
<name>A0A2A2G6T0_9BACT</name>
<dbReference type="EMBL" id="NSKE01000012">
    <property type="protein sequence ID" value="PAU92840.1"/>
    <property type="molecule type" value="Genomic_DNA"/>
</dbReference>
<keyword evidence="2" id="KW-1185">Reference proteome</keyword>
<comment type="caution">
    <text evidence="1">The sequence shown here is derived from an EMBL/GenBank/DDBJ whole genome shotgun (WGS) entry which is preliminary data.</text>
</comment>
<dbReference type="AlphaFoldDB" id="A0A2A2G6T0"/>